<sequence>MTLSQTLYMINDISNKSPFWLAPFTLRSHRGEVITPLNIIINSSVILWNSKTRAEYKELERIYRQVASYARERSNFGKLVKIQRTPGPEQEANVTMKWQSAIKPIITVISHLRSIIG</sequence>
<protein>
    <submittedName>
        <fullName evidence="2">Uncharacterized protein</fullName>
    </submittedName>
</protein>
<organism evidence="1 2">
    <name type="scientific">Steinernema glaseri</name>
    <dbReference type="NCBI Taxonomy" id="37863"/>
    <lineage>
        <taxon>Eukaryota</taxon>
        <taxon>Metazoa</taxon>
        <taxon>Ecdysozoa</taxon>
        <taxon>Nematoda</taxon>
        <taxon>Chromadorea</taxon>
        <taxon>Rhabditida</taxon>
        <taxon>Tylenchina</taxon>
        <taxon>Panagrolaimomorpha</taxon>
        <taxon>Strongyloidoidea</taxon>
        <taxon>Steinernematidae</taxon>
        <taxon>Steinernema</taxon>
    </lineage>
</organism>
<reference evidence="2" key="1">
    <citation type="submission" date="2016-11" db="UniProtKB">
        <authorList>
            <consortium name="WormBaseParasite"/>
        </authorList>
    </citation>
    <scope>IDENTIFICATION</scope>
</reference>
<keyword evidence="1" id="KW-1185">Reference proteome</keyword>
<evidence type="ECO:0000313" key="1">
    <source>
        <dbReference type="Proteomes" id="UP000095287"/>
    </source>
</evidence>
<dbReference type="AlphaFoldDB" id="A0A1I8AHM0"/>
<dbReference type="Proteomes" id="UP000095287">
    <property type="component" value="Unplaced"/>
</dbReference>
<name>A0A1I8AHM0_9BILA</name>
<proteinExistence type="predicted"/>
<accession>A0A1I8AHM0</accession>
<evidence type="ECO:0000313" key="2">
    <source>
        <dbReference type="WBParaSite" id="L893_g6037.t1"/>
    </source>
</evidence>
<dbReference type="WBParaSite" id="L893_g6037.t1">
    <property type="protein sequence ID" value="L893_g6037.t1"/>
    <property type="gene ID" value="L893_g6037"/>
</dbReference>